<dbReference type="GeneID" id="72072793"/>
<accession>A0A9Q8QN85</accession>
<gene>
    <name evidence="1" type="ORF">JDV02_010876</name>
</gene>
<evidence type="ECO:0000313" key="2">
    <source>
        <dbReference type="Proteomes" id="UP000829364"/>
    </source>
</evidence>
<dbReference type="Proteomes" id="UP000829364">
    <property type="component" value="Chromosome 8"/>
</dbReference>
<dbReference type="EMBL" id="CP086361">
    <property type="protein sequence ID" value="UNI22710.1"/>
    <property type="molecule type" value="Genomic_DNA"/>
</dbReference>
<evidence type="ECO:0000313" key="1">
    <source>
        <dbReference type="EMBL" id="UNI22710.1"/>
    </source>
</evidence>
<reference evidence="1" key="1">
    <citation type="submission" date="2021-11" db="EMBL/GenBank/DDBJ databases">
        <title>Purpureocillium_takamizusanense_genome.</title>
        <authorList>
            <person name="Nguyen N.-H."/>
        </authorList>
    </citation>
    <scope>NUCLEOTIDE SEQUENCE</scope>
    <source>
        <strain evidence="1">PT3</strain>
    </source>
</reference>
<dbReference type="AlphaFoldDB" id="A0A9Q8QN85"/>
<dbReference type="RefSeq" id="XP_047846191.1">
    <property type="nucleotide sequence ID" value="XM_047992618.1"/>
</dbReference>
<sequence length="138" mass="14267">MDGTGPQWSAWSSAVRSNADADAGANANAGRGRKGWMAPCLACLQGLQSTTIDQESSLLVGPEADNPSLGLSSIVERLSGWGSSALVTAGFGITSGRVTRGVSDVLAASRGADSDRAVRLPCYISENQMNRHQGTVPF</sequence>
<proteinExistence type="predicted"/>
<organism evidence="1 2">
    <name type="scientific">Purpureocillium takamizusanense</name>
    <dbReference type="NCBI Taxonomy" id="2060973"/>
    <lineage>
        <taxon>Eukaryota</taxon>
        <taxon>Fungi</taxon>
        <taxon>Dikarya</taxon>
        <taxon>Ascomycota</taxon>
        <taxon>Pezizomycotina</taxon>
        <taxon>Sordariomycetes</taxon>
        <taxon>Hypocreomycetidae</taxon>
        <taxon>Hypocreales</taxon>
        <taxon>Ophiocordycipitaceae</taxon>
        <taxon>Purpureocillium</taxon>
    </lineage>
</organism>
<keyword evidence="2" id="KW-1185">Reference proteome</keyword>
<dbReference type="KEGG" id="ptkz:JDV02_010876"/>
<name>A0A9Q8QN85_9HYPO</name>
<protein>
    <submittedName>
        <fullName evidence="1">Uncharacterized protein</fullName>
    </submittedName>
</protein>